<evidence type="ECO:0000256" key="1">
    <source>
        <dbReference type="SAM" id="SignalP"/>
    </source>
</evidence>
<feature type="chain" id="PRO_5022174552" description="DUF1501 domain-containing protein" evidence="1">
    <location>
        <begin position="33"/>
        <end position="418"/>
    </location>
</feature>
<evidence type="ECO:0008006" key="4">
    <source>
        <dbReference type="Google" id="ProtNLM"/>
    </source>
</evidence>
<dbReference type="SUPFAM" id="SSF53649">
    <property type="entry name" value="Alkaline phosphatase-like"/>
    <property type="match status" value="1"/>
</dbReference>
<gene>
    <name evidence="2" type="ORF">ETAA8_70070</name>
</gene>
<dbReference type="AlphaFoldDB" id="A0A517YNR1"/>
<dbReference type="KEGG" id="aagg:ETAA8_70070"/>
<protein>
    <recommendedName>
        <fullName evidence="4">DUF1501 domain-containing protein</fullName>
    </recommendedName>
</protein>
<name>A0A517YNR1_9BACT</name>
<keyword evidence="3" id="KW-1185">Reference proteome</keyword>
<dbReference type="RefSeq" id="WP_145099678.1">
    <property type="nucleotide sequence ID" value="NZ_CP036274.1"/>
</dbReference>
<dbReference type="InterPro" id="IPR017850">
    <property type="entry name" value="Alkaline_phosphatase_core_sf"/>
</dbReference>
<proteinExistence type="predicted"/>
<sequence precursor="true">MTGCLDYRLSRRAMLAASGASILGMSVPNLLAAAGKDHAAKAEHVILFWNGGGMSHIDTWDPKPGRPTAGELAPINTSASGVQISEIFPQLAKQMHHCSLIRSIAGTQGDHGRASHHVQTSYLPFPNLIYPGLGSVVSHEMPNLGDLPAFISISGQAHRAGYLGQKCEAYFVPQPGDKDPYLAFPAGIAEVRGNKRLETLERFNTRFTGTTKDERLSSTKTSIDEAVKLMRSPALEAFEFSKVPTEEVERYGNSAFGRGCLLAKRLVDKGVRFVQINRGGYDVHSNAFPAMRNHGEAMDSGMASLVKDLADSGMLSKTLILMVSEFGRTPVINKDAGRDHWASVFSCFMAGGGIKGGNVIGSSDEDGAHPKDNPVKVQDIHASVCHALGIDPNKEVMTPLRRPMKLVDNGTPINGLFA</sequence>
<evidence type="ECO:0000313" key="3">
    <source>
        <dbReference type="Proteomes" id="UP000315017"/>
    </source>
</evidence>
<dbReference type="PROSITE" id="PS51318">
    <property type="entry name" value="TAT"/>
    <property type="match status" value="1"/>
</dbReference>
<evidence type="ECO:0000313" key="2">
    <source>
        <dbReference type="EMBL" id="QDU31846.1"/>
    </source>
</evidence>
<dbReference type="InterPro" id="IPR006311">
    <property type="entry name" value="TAT_signal"/>
</dbReference>
<dbReference type="Gene3D" id="3.40.720.10">
    <property type="entry name" value="Alkaline Phosphatase, subunit A"/>
    <property type="match status" value="1"/>
</dbReference>
<reference evidence="2 3" key="1">
    <citation type="submission" date="2019-02" db="EMBL/GenBank/DDBJ databases">
        <title>Deep-cultivation of Planctomycetes and their phenomic and genomic characterization uncovers novel biology.</title>
        <authorList>
            <person name="Wiegand S."/>
            <person name="Jogler M."/>
            <person name="Boedeker C."/>
            <person name="Pinto D."/>
            <person name="Vollmers J."/>
            <person name="Rivas-Marin E."/>
            <person name="Kohn T."/>
            <person name="Peeters S.H."/>
            <person name="Heuer A."/>
            <person name="Rast P."/>
            <person name="Oberbeckmann S."/>
            <person name="Bunk B."/>
            <person name="Jeske O."/>
            <person name="Meyerdierks A."/>
            <person name="Storesund J.E."/>
            <person name="Kallscheuer N."/>
            <person name="Luecker S."/>
            <person name="Lage O.M."/>
            <person name="Pohl T."/>
            <person name="Merkel B.J."/>
            <person name="Hornburger P."/>
            <person name="Mueller R.-W."/>
            <person name="Bruemmer F."/>
            <person name="Labrenz M."/>
            <person name="Spormann A.M."/>
            <person name="Op den Camp H."/>
            <person name="Overmann J."/>
            <person name="Amann R."/>
            <person name="Jetten M.S.M."/>
            <person name="Mascher T."/>
            <person name="Medema M.H."/>
            <person name="Devos D.P."/>
            <person name="Kaster A.-K."/>
            <person name="Ovreas L."/>
            <person name="Rohde M."/>
            <person name="Galperin M.Y."/>
            <person name="Jogler C."/>
        </authorList>
    </citation>
    <scope>NUCLEOTIDE SEQUENCE [LARGE SCALE GENOMIC DNA]</scope>
    <source>
        <strain evidence="2 3">ETA_A8</strain>
    </source>
</reference>
<keyword evidence="1" id="KW-0732">Signal</keyword>
<dbReference type="PANTHER" id="PTHR43737">
    <property type="entry name" value="BLL7424 PROTEIN"/>
    <property type="match status" value="1"/>
</dbReference>
<dbReference type="Proteomes" id="UP000315017">
    <property type="component" value="Chromosome"/>
</dbReference>
<dbReference type="EMBL" id="CP036274">
    <property type="protein sequence ID" value="QDU31846.1"/>
    <property type="molecule type" value="Genomic_DNA"/>
</dbReference>
<organism evidence="2 3">
    <name type="scientific">Anatilimnocola aggregata</name>
    <dbReference type="NCBI Taxonomy" id="2528021"/>
    <lineage>
        <taxon>Bacteria</taxon>
        <taxon>Pseudomonadati</taxon>
        <taxon>Planctomycetota</taxon>
        <taxon>Planctomycetia</taxon>
        <taxon>Pirellulales</taxon>
        <taxon>Pirellulaceae</taxon>
        <taxon>Anatilimnocola</taxon>
    </lineage>
</organism>
<dbReference type="OrthoDB" id="237638at2"/>
<dbReference type="PANTHER" id="PTHR43737:SF1">
    <property type="entry name" value="DUF1501 DOMAIN-CONTAINING PROTEIN"/>
    <property type="match status" value="1"/>
</dbReference>
<dbReference type="Pfam" id="PF07394">
    <property type="entry name" value="DUF1501"/>
    <property type="match status" value="1"/>
</dbReference>
<feature type="signal peptide" evidence="1">
    <location>
        <begin position="1"/>
        <end position="32"/>
    </location>
</feature>
<dbReference type="InterPro" id="IPR010869">
    <property type="entry name" value="DUF1501"/>
</dbReference>
<accession>A0A517YNR1</accession>